<feature type="region of interest" description="Disordered" evidence="1">
    <location>
        <begin position="24"/>
        <end position="44"/>
    </location>
</feature>
<dbReference type="PANTHER" id="PTHR36300:SF1">
    <property type="entry name" value="RAW, ISOFORM A"/>
    <property type="match status" value="1"/>
</dbReference>
<feature type="non-terminal residue" evidence="2">
    <location>
        <position position="266"/>
    </location>
</feature>
<evidence type="ECO:0000313" key="2">
    <source>
        <dbReference type="EMBL" id="CAF1459029.1"/>
    </source>
</evidence>
<evidence type="ECO:0000313" key="4">
    <source>
        <dbReference type="Proteomes" id="UP000663829"/>
    </source>
</evidence>
<dbReference type="PANTHER" id="PTHR36300">
    <property type="entry name" value="RAW, ISOFORM A"/>
    <property type="match status" value="1"/>
</dbReference>
<dbReference type="AlphaFoldDB" id="A0A815QA29"/>
<keyword evidence="4" id="KW-1185">Reference proteome</keyword>
<dbReference type="EMBL" id="CAJNOQ010019888">
    <property type="protein sequence ID" value="CAF1459029.1"/>
    <property type="molecule type" value="Genomic_DNA"/>
</dbReference>
<protein>
    <submittedName>
        <fullName evidence="2">Uncharacterized protein</fullName>
    </submittedName>
</protein>
<dbReference type="OrthoDB" id="6493944at2759"/>
<name>A0A815QA29_9BILA</name>
<dbReference type="EMBL" id="CAJOBC010085343">
    <property type="protein sequence ID" value="CAF4329868.1"/>
    <property type="molecule type" value="Genomic_DNA"/>
</dbReference>
<dbReference type="Proteomes" id="UP000681722">
    <property type="component" value="Unassembled WGS sequence"/>
</dbReference>
<accession>A0A815QA29</accession>
<dbReference type="Proteomes" id="UP000663829">
    <property type="component" value="Unassembled WGS sequence"/>
</dbReference>
<proteinExistence type="predicted"/>
<evidence type="ECO:0000256" key="1">
    <source>
        <dbReference type="SAM" id="MobiDB-lite"/>
    </source>
</evidence>
<comment type="caution">
    <text evidence="2">The sequence shown here is derived from an EMBL/GenBank/DDBJ whole genome shotgun (WGS) entry which is preliminary data.</text>
</comment>
<evidence type="ECO:0000313" key="3">
    <source>
        <dbReference type="EMBL" id="CAF4329868.1"/>
    </source>
</evidence>
<gene>
    <name evidence="2" type="ORF">GPM918_LOCUS35012</name>
    <name evidence="3" type="ORF">SRO942_LOCUS35724</name>
</gene>
<organism evidence="2 4">
    <name type="scientific">Didymodactylos carnosus</name>
    <dbReference type="NCBI Taxonomy" id="1234261"/>
    <lineage>
        <taxon>Eukaryota</taxon>
        <taxon>Metazoa</taxon>
        <taxon>Spiralia</taxon>
        <taxon>Gnathifera</taxon>
        <taxon>Rotifera</taxon>
        <taxon>Eurotatoria</taxon>
        <taxon>Bdelloidea</taxon>
        <taxon>Philodinida</taxon>
        <taxon>Philodinidae</taxon>
        <taxon>Didymodactylos</taxon>
    </lineage>
</organism>
<reference evidence="2" key="1">
    <citation type="submission" date="2021-02" db="EMBL/GenBank/DDBJ databases">
        <authorList>
            <person name="Nowell W R."/>
        </authorList>
    </citation>
    <scope>NUCLEOTIDE SEQUENCE</scope>
</reference>
<sequence length="266" mass="30641">SSLTTKQEYYSTRVSMCDSAIGSECDSLSPRSLSSSYSSFSSTDYSDIDEQDELTKQQSSWSPSSASTIISTYTPFVNMNDTKSKSLFKILTLPFRFLHKVVFQSPTVSPISSSSDKTFEEIPSTVSSSTSYLFDIYYAGDNKWFDTNVSSLLEKHNITYLKQLRSQLLSDVYDIHARKQCRLIYYVITSNERLSDICTELAFLIGEQKLHVVICLQYMDDNDRLDTRDINRSRKYLEDLTRKEDVLLFQSLEQSLQHVLNYFNKK</sequence>
<dbReference type="GO" id="GO:0005886">
    <property type="term" value="C:plasma membrane"/>
    <property type="evidence" value="ECO:0007669"/>
    <property type="project" value="TreeGrafter"/>
</dbReference>